<proteinExistence type="predicted"/>
<dbReference type="PANTHER" id="PTHR16161:SF0">
    <property type="entry name" value="TRANSCRIPTIONAL PROTEIN SWT1"/>
    <property type="match status" value="1"/>
</dbReference>
<accession>A0A6G0T9J9</accession>
<dbReference type="CDD" id="cd18727">
    <property type="entry name" value="PIN_Swt1-like"/>
    <property type="match status" value="1"/>
</dbReference>
<dbReference type="Gene3D" id="3.40.50.1010">
    <property type="entry name" value="5'-nuclease"/>
    <property type="match status" value="1"/>
</dbReference>
<dbReference type="SUPFAM" id="SSF88723">
    <property type="entry name" value="PIN domain-like"/>
    <property type="match status" value="1"/>
</dbReference>
<dbReference type="PANTHER" id="PTHR16161">
    <property type="entry name" value="TRANSCRIPTIONAL PROTEIN SWT1"/>
    <property type="match status" value="1"/>
</dbReference>
<organism evidence="2 3">
    <name type="scientific">Aphis glycines</name>
    <name type="common">Soybean aphid</name>
    <dbReference type="NCBI Taxonomy" id="307491"/>
    <lineage>
        <taxon>Eukaryota</taxon>
        <taxon>Metazoa</taxon>
        <taxon>Ecdysozoa</taxon>
        <taxon>Arthropoda</taxon>
        <taxon>Hexapoda</taxon>
        <taxon>Insecta</taxon>
        <taxon>Pterygota</taxon>
        <taxon>Neoptera</taxon>
        <taxon>Paraneoptera</taxon>
        <taxon>Hemiptera</taxon>
        <taxon>Sternorrhyncha</taxon>
        <taxon>Aphidomorpha</taxon>
        <taxon>Aphidoidea</taxon>
        <taxon>Aphididae</taxon>
        <taxon>Aphidini</taxon>
        <taxon>Aphis</taxon>
        <taxon>Aphis</taxon>
    </lineage>
</organism>
<reference evidence="2 3" key="1">
    <citation type="submission" date="2019-08" db="EMBL/GenBank/DDBJ databases">
        <title>The genome of the soybean aphid Biotype 1, its phylome, world population structure and adaptation to the North American continent.</title>
        <authorList>
            <person name="Giordano R."/>
            <person name="Donthu R.K."/>
            <person name="Hernandez A.G."/>
            <person name="Wright C.L."/>
            <person name="Zimin A.V."/>
        </authorList>
    </citation>
    <scope>NUCLEOTIDE SEQUENCE [LARGE SCALE GENOMIC DNA]</scope>
    <source>
        <tissue evidence="2">Whole aphids</tissue>
    </source>
</reference>
<protein>
    <recommendedName>
        <fullName evidence="1">PIN domain-containing protein</fullName>
    </recommendedName>
</protein>
<sequence length="843" mass="97396">MEENNQKRSVFESSKNTISGYTIEFGNTTYENTLEERIEAARNASSSAKLAQKQNIKEKLSYSKNVKDINIQNNIAVKKLLNSAQEFKIINKQSVSINKTDIQNSNNVPLLNSNCESKCNTSFLKPAYKGGGSMQLRLEAIKANKKIINKTPREYSNILESNNPSKNLNIEYVPPTKDYSLKVCHTNIPKRKEYNTRSTVQKHHLEEAKYTEHCDRTKDITNTPYKSVTSVQNRLIRAREKMTAKSKDNSEVNVSKFENIKKLPKLDNIYQDTKTLGHNIKNKTKRLNQPNQSIKKKKPGLISTPKKIISNKNSSIDKCFDQQLMNLQQKPVVPILNNMISSSSSSGKIDLLNIFIHMQFNNDEYMEWEDIIETDNIIEKVNDLRRSKHEFEPMEWTPDSIVDSDIINCCLVIDTNILLSDLKSITVVINTYLTDFGYPTIVLPWQVLKELDCIKNSDNALGYRAREATRWLLEMLSKRHPRLKGQPMTKKNSTSSDDDILKCAITVKERVNIVYLVTDDKILSIKSEVNGISVKNSEWLQRLVKNQNQNESEIFQEAVKSYPIIENKLIMKLEPHLEHIILKVLKCAVDLNINYSSHTQKFWWEVYSLSKPFNLTQLLLKLKEHWNIIAPHQLLKAPKKQVDYMEYFFNDLKQISPEISLSWIEFYNFLNYCTETIIALPYEYYHITDVLLNDLMKARKTLKQKLDFTTLSDKSYYSLNNLNISNNDTLIIDGILQNISKGVDSFCSYVYNANGFKRDWSENEQKGGIVLQAINIDETIKNYCCKLSNIIKIMLKIKSLKTEQILESHIIIDAFLKSITVFDNVSVNLNKENVIDYCLQKNN</sequence>
<dbReference type="Proteomes" id="UP000475862">
    <property type="component" value="Unassembled WGS sequence"/>
</dbReference>
<comment type="caution">
    <text evidence="2">The sequence shown here is derived from an EMBL/GenBank/DDBJ whole genome shotgun (WGS) entry which is preliminary data.</text>
</comment>
<dbReference type="EMBL" id="VYZN01000051">
    <property type="protein sequence ID" value="KAE9527756.1"/>
    <property type="molecule type" value="Genomic_DNA"/>
</dbReference>
<dbReference type="InterPro" id="IPR052626">
    <property type="entry name" value="SWT1_Regulator"/>
</dbReference>
<dbReference type="AlphaFoldDB" id="A0A6G0T9J9"/>
<dbReference type="Pfam" id="PF13638">
    <property type="entry name" value="PIN_4"/>
    <property type="match status" value="1"/>
</dbReference>
<keyword evidence="3" id="KW-1185">Reference proteome</keyword>
<dbReference type="OrthoDB" id="548295at2759"/>
<dbReference type="GO" id="GO:0005634">
    <property type="term" value="C:nucleus"/>
    <property type="evidence" value="ECO:0007669"/>
    <property type="project" value="TreeGrafter"/>
</dbReference>
<evidence type="ECO:0000313" key="3">
    <source>
        <dbReference type="Proteomes" id="UP000475862"/>
    </source>
</evidence>
<dbReference type="InterPro" id="IPR002716">
    <property type="entry name" value="PIN_dom"/>
</dbReference>
<dbReference type="InterPro" id="IPR029060">
    <property type="entry name" value="PIN-like_dom_sf"/>
</dbReference>
<evidence type="ECO:0000259" key="1">
    <source>
        <dbReference type="SMART" id="SM00670"/>
    </source>
</evidence>
<name>A0A6G0T9J9_APHGL</name>
<evidence type="ECO:0000313" key="2">
    <source>
        <dbReference type="EMBL" id="KAE9527756.1"/>
    </source>
</evidence>
<gene>
    <name evidence="2" type="ORF">AGLY_012829</name>
</gene>
<dbReference type="SMART" id="SM00670">
    <property type="entry name" value="PINc"/>
    <property type="match status" value="1"/>
</dbReference>
<feature type="domain" description="PIN" evidence="1">
    <location>
        <begin position="409"/>
        <end position="525"/>
    </location>
</feature>